<proteinExistence type="inferred from homology"/>
<evidence type="ECO:0000256" key="2">
    <source>
        <dbReference type="ARBA" id="ARBA00010112"/>
    </source>
</evidence>
<evidence type="ECO:0000256" key="5">
    <source>
        <dbReference type="SAM" id="SignalP"/>
    </source>
</evidence>
<dbReference type="GO" id="GO:0009986">
    <property type="term" value="C:cell surface"/>
    <property type="evidence" value="ECO:0007669"/>
    <property type="project" value="InterPro"/>
</dbReference>
<comment type="subcellular location">
    <subcellularLocation>
        <location evidence="1">Secreted</location>
    </subcellularLocation>
</comment>
<dbReference type="Proteomes" id="UP001201812">
    <property type="component" value="Unassembled WGS sequence"/>
</dbReference>
<gene>
    <name evidence="6" type="ORF">DdX_19399</name>
</gene>
<feature type="chain" id="PRO_5041987335" evidence="5">
    <location>
        <begin position="20"/>
        <end position="200"/>
    </location>
</feature>
<dbReference type="InterPro" id="IPR001534">
    <property type="entry name" value="Transthyretin-like"/>
</dbReference>
<dbReference type="InterPro" id="IPR038479">
    <property type="entry name" value="Transthyretin-like_sf"/>
</dbReference>
<evidence type="ECO:0000313" key="7">
    <source>
        <dbReference type="Proteomes" id="UP001201812"/>
    </source>
</evidence>
<evidence type="ECO:0000313" key="6">
    <source>
        <dbReference type="EMBL" id="KAI1695774.1"/>
    </source>
</evidence>
<organism evidence="6 7">
    <name type="scientific">Ditylenchus destructor</name>
    <dbReference type="NCBI Taxonomy" id="166010"/>
    <lineage>
        <taxon>Eukaryota</taxon>
        <taxon>Metazoa</taxon>
        <taxon>Ecdysozoa</taxon>
        <taxon>Nematoda</taxon>
        <taxon>Chromadorea</taxon>
        <taxon>Rhabditida</taxon>
        <taxon>Tylenchina</taxon>
        <taxon>Tylenchomorpha</taxon>
        <taxon>Sphaerularioidea</taxon>
        <taxon>Anguinidae</taxon>
        <taxon>Anguininae</taxon>
        <taxon>Ditylenchus</taxon>
    </lineage>
</organism>
<feature type="signal peptide" evidence="5">
    <location>
        <begin position="1"/>
        <end position="19"/>
    </location>
</feature>
<keyword evidence="7" id="KW-1185">Reference proteome</keyword>
<dbReference type="EMBL" id="JAKKPZ010000374">
    <property type="protein sequence ID" value="KAI1695774.1"/>
    <property type="molecule type" value="Genomic_DNA"/>
</dbReference>
<evidence type="ECO:0000256" key="1">
    <source>
        <dbReference type="ARBA" id="ARBA00004613"/>
    </source>
</evidence>
<keyword evidence="4 5" id="KW-0732">Signal</keyword>
<accession>A0AAD4MI16</accession>
<evidence type="ECO:0000256" key="4">
    <source>
        <dbReference type="ARBA" id="ARBA00022729"/>
    </source>
</evidence>
<keyword evidence="3" id="KW-0964">Secreted</keyword>
<sequence>MFRHSVCIFVLAAFTVAHTKYSSVTPETENYSNDVVDIEADDIPAKGSKTLNLTSSPITSNKANVSTDGLNIVPVVDRKYSREVKAYGQLQCSNSSANLKGSYIELWEEYYTIFGRHDNRLGVTNASSDGKFDVMAWMYGNDRQPYLKVKHKCCPTKDCYGWINLNIDWEYWINKCDREGYGHCPLDVGKLSLESLKRIL</sequence>
<evidence type="ECO:0000256" key="3">
    <source>
        <dbReference type="ARBA" id="ARBA00022525"/>
    </source>
</evidence>
<comment type="similarity">
    <text evidence="2">Belongs to the nematode transthyretin-like family.</text>
</comment>
<dbReference type="GO" id="GO:0005576">
    <property type="term" value="C:extracellular region"/>
    <property type="evidence" value="ECO:0007669"/>
    <property type="project" value="UniProtKB-SubCell"/>
</dbReference>
<comment type="caution">
    <text evidence="6">The sequence shown here is derived from an EMBL/GenBank/DDBJ whole genome shotgun (WGS) entry which is preliminary data.</text>
</comment>
<dbReference type="AlphaFoldDB" id="A0AAD4MI16"/>
<name>A0AAD4MI16_9BILA</name>
<dbReference type="Gene3D" id="2.60.40.3330">
    <property type="match status" value="1"/>
</dbReference>
<protein>
    <submittedName>
        <fullName evidence="6">Transthyretin-like family domain-containing protein</fullName>
    </submittedName>
</protein>
<reference evidence="6" key="1">
    <citation type="submission" date="2022-01" db="EMBL/GenBank/DDBJ databases">
        <title>Genome Sequence Resource for Two Populations of Ditylenchus destructor, the Migratory Endoparasitic Phytonematode.</title>
        <authorList>
            <person name="Zhang H."/>
            <person name="Lin R."/>
            <person name="Xie B."/>
        </authorList>
    </citation>
    <scope>NUCLEOTIDE SEQUENCE</scope>
    <source>
        <strain evidence="6">BazhouSP</strain>
    </source>
</reference>
<dbReference type="Pfam" id="PF01060">
    <property type="entry name" value="TTR-52"/>
    <property type="match status" value="1"/>
</dbReference>